<reference evidence="1 2" key="1">
    <citation type="submission" date="2019-03" db="EMBL/GenBank/DDBJ databases">
        <title>First draft genome of Liparis tanakae, snailfish: a comprehensive survey of snailfish specific genes.</title>
        <authorList>
            <person name="Kim W."/>
            <person name="Song I."/>
            <person name="Jeong J.-H."/>
            <person name="Kim D."/>
            <person name="Kim S."/>
            <person name="Ryu S."/>
            <person name="Song J.Y."/>
            <person name="Lee S.K."/>
        </authorList>
    </citation>
    <scope>NUCLEOTIDE SEQUENCE [LARGE SCALE GENOMIC DNA]</scope>
    <source>
        <tissue evidence="1">Muscle</tissue>
    </source>
</reference>
<name>A0A4Z2GQU9_9TELE</name>
<accession>A0A4Z2GQU9</accession>
<keyword evidence="2" id="KW-1185">Reference proteome</keyword>
<evidence type="ECO:0000313" key="2">
    <source>
        <dbReference type="Proteomes" id="UP000314294"/>
    </source>
</evidence>
<organism evidence="1 2">
    <name type="scientific">Liparis tanakae</name>
    <name type="common">Tanaka's snailfish</name>
    <dbReference type="NCBI Taxonomy" id="230148"/>
    <lineage>
        <taxon>Eukaryota</taxon>
        <taxon>Metazoa</taxon>
        <taxon>Chordata</taxon>
        <taxon>Craniata</taxon>
        <taxon>Vertebrata</taxon>
        <taxon>Euteleostomi</taxon>
        <taxon>Actinopterygii</taxon>
        <taxon>Neopterygii</taxon>
        <taxon>Teleostei</taxon>
        <taxon>Neoteleostei</taxon>
        <taxon>Acanthomorphata</taxon>
        <taxon>Eupercaria</taxon>
        <taxon>Perciformes</taxon>
        <taxon>Cottioidei</taxon>
        <taxon>Cottales</taxon>
        <taxon>Liparidae</taxon>
        <taxon>Liparis</taxon>
    </lineage>
</organism>
<dbReference type="AlphaFoldDB" id="A0A4Z2GQU9"/>
<dbReference type="EMBL" id="SRLO01000450">
    <property type="protein sequence ID" value="TNN55620.1"/>
    <property type="molecule type" value="Genomic_DNA"/>
</dbReference>
<dbReference type="Proteomes" id="UP000314294">
    <property type="component" value="Unassembled WGS sequence"/>
</dbReference>
<protein>
    <submittedName>
        <fullName evidence="1">Uncharacterized protein</fullName>
    </submittedName>
</protein>
<evidence type="ECO:0000313" key="1">
    <source>
        <dbReference type="EMBL" id="TNN55620.1"/>
    </source>
</evidence>
<gene>
    <name evidence="1" type="ORF">EYF80_034136</name>
</gene>
<sequence>MIRGNKGPTSIRLPCADRASRTLLASFLFSSSATASLSCLWKFHGGILTVSIISTNTNMMHTASRNSRAHAQSRPELSGIDLSVCDYQSKAVSSSRPASSCCGGPDLNLKKNNQCLEHKHIISRRSYTRQFHTLATPEDDEDKVNTVKHGQTTMTDRLGASLGRWDRRATIKEKSFLGTSQTTLSGTMLRFNSDGHRRYPVSTCYNRVCIRTPLLAHISPLPNPCQGPSVAPTGPTSLLSTDYWSSFILLRAEPALNHSSCVSLKVWFRVMDSWLPSLCSSAAVRGWR</sequence>
<comment type="caution">
    <text evidence="1">The sequence shown here is derived from an EMBL/GenBank/DDBJ whole genome shotgun (WGS) entry which is preliminary data.</text>
</comment>
<dbReference type="OrthoDB" id="10671200at2759"/>
<proteinExistence type="predicted"/>